<name>A0AAJ0EDN9_9PEZI</name>
<comment type="caution">
    <text evidence="1">The sequence shown here is derived from an EMBL/GenBank/DDBJ whole genome shotgun (WGS) entry which is preliminary data.</text>
</comment>
<accession>A0AAJ0EDN9</accession>
<sequence length="105" mass="12673">MNTRTANKSKAVCYRSSIRRRKTKRLIDTWVAWAMRIVEGVRYVNERQGRDFPRARRRVWWWLWSADRRRRGGFEAETEQFSDFASKAERKDTALADGEGVMWMR</sequence>
<evidence type="ECO:0000313" key="1">
    <source>
        <dbReference type="EMBL" id="KAK1634913.1"/>
    </source>
</evidence>
<protein>
    <submittedName>
        <fullName evidence="1">Uncharacterized protein</fullName>
    </submittedName>
</protein>
<dbReference type="Proteomes" id="UP001243989">
    <property type="component" value="Unassembled WGS sequence"/>
</dbReference>
<keyword evidence="2" id="KW-1185">Reference proteome</keyword>
<dbReference type="EMBL" id="JAHMHQ010000014">
    <property type="protein sequence ID" value="KAK1634913.1"/>
    <property type="molecule type" value="Genomic_DNA"/>
</dbReference>
<proteinExistence type="predicted"/>
<dbReference type="AlphaFoldDB" id="A0AAJ0EDN9"/>
<dbReference type="RefSeq" id="XP_060443520.1">
    <property type="nucleotide sequence ID" value="XM_060590758.1"/>
</dbReference>
<gene>
    <name evidence="1" type="ORF">BDP81DRAFT_432230</name>
</gene>
<evidence type="ECO:0000313" key="2">
    <source>
        <dbReference type="Proteomes" id="UP001243989"/>
    </source>
</evidence>
<dbReference type="GeneID" id="85475620"/>
<reference evidence="1" key="1">
    <citation type="submission" date="2021-06" db="EMBL/GenBank/DDBJ databases">
        <title>Comparative genomics, transcriptomics and evolutionary studies reveal genomic signatures of adaptation to plant cell wall in hemibiotrophic fungi.</title>
        <authorList>
            <consortium name="DOE Joint Genome Institute"/>
            <person name="Baroncelli R."/>
            <person name="Diaz J.F."/>
            <person name="Benocci T."/>
            <person name="Peng M."/>
            <person name="Battaglia E."/>
            <person name="Haridas S."/>
            <person name="Andreopoulos W."/>
            <person name="Labutti K."/>
            <person name="Pangilinan J."/>
            <person name="Floch G.L."/>
            <person name="Makela M.R."/>
            <person name="Henrissat B."/>
            <person name="Grigoriev I.V."/>
            <person name="Crouch J.A."/>
            <person name="De Vries R.P."/>
            <person name="Sukno S.A."/>
            <person name="Thon M.R."/>
        </authorList>
    </citation>
    <scope>NUCLEOTIDE SEQUENCE</scope>
    <source>
        <strain evidence="1">CBS 102054</strain>
    </source>
</reference>
<organism evidence="1 2">
    <name type="scientific">Colletotrichum phormii</name>
    <dbReference type="NCBI Taxonomy" id="359342"/>
    <lineage>
        <taxon>Eukaryota</taxon>
        <taxon>Fungi</taxon>
        <taxon>Dikarya</taxon>
        <taxon>Ascomycota</taxon>
        <taxon>Pezizomycotina</taxon>
        <taxon>Sordariomycetes</taxon>
        <taxon>Hypocreomycetidae</taxon>
        <taxon>Glomerellales</taxon>
        <taxon>Glomerellaceae</taxon>
        <taxon>Colletotrichum</taxon>
        <taxon>Colletotrichum acutatum species complex</taxon>
    </lineage>
</organism>